<dbReference type="OrthoDB" id="4509065at2759"/>
<evidence type="ECO:0000313" key="1">
    <source>
        <dbReference type="EMBL" id="KAE8340384.1"/>
    </source>
</evidence>
<protein>
    <submittedName>
        <fullName evidence="1">Uncharacterized protein</fullName>
    </submittedName>
</protein>
<dbReference type="AlphaFoldDB" id="A0A5N6Y4I9"/>
<accession>A0A5N6Y4I9</accession>
<gene>
    <name evidence="1" type="ORF">BDV24DRAFT_133778</name>
</gene>
<proteinExistence type="predicted"/>
<dbReference type="Proteomes" id="UP000325558">
    <property type="component" value="Unassembled WGS sequence"/>
</dbReference>
<name>A0A5N6Y4I9_9EURO</name>
<organism evidence="1">
    <name type="scientific">Aspergillus arachidicola</name>
    <dbReference type="NCBI Taxonomy" id="656916"/>
    <lineage>
        <taxon>Eukaryota</taxon>
        <taxon>Fungi</taxon>
        <taxon>Dikarya</taxon>
        <taxon>Ascomycota</taxon>
        <taxon>Pezizomycotina</taxon>
        <taxon>Eurotiomycetes</taxon>
        <taxon>Eurotiomycetidae</taxon>
        <taxon>Eurotiales</taxon>
        <taxon>Aspergillaceae</taxon>
        <taxon>Aspergillus</taxon>
        <taxon>Aspergillus subgen. Circumdati</taxon>
    </lineage>
</organism>
<sequence length="61" mass="6422">MSAPFSRSSLATLSCPLPAAYIRGVRPKKSLDSTSAPFSSSILTIASCPWQAATLNGVRPR</sequence>
<dbReference type="EMBL" id="ML737148">
    <property type="protein sequence ID" value="KAE8340384.1"/>
    <property type="molecule type" value="Genomic_DNA"/>
</dbReference>
<reference evidence="1" key="1">
    <citation type="submission" date="2019-04" db="EMBL/GenBank/DDBJ databases">
        <title>Friends and foes A comparative genomics study of 23 Aspergillus species from section Flavi.</title>
        <authorList>
            <consortium name="DOE Joint Genome Institute"/>
            <person name="Kjaerbolling I."/>
            <person name="Vesth T."/>
            <person name="Frisvad J.C."/>
            <person name="Nybo J.L."/>
            <person name="Theobald S."/>
            <person name="Kildgaard S."/>
            <person name="Isbrandt T."/>
            <person name="Kuo A."/>
            <person name="Sato A."/>
            <person name="Lyhne E.K."/>
            <person name="Kogle M.E."/>
            <person name="Wiebenga A."/>
            <person name="Kun R.S."/>
            <person name="Lubbers R.J."/>
            <person name="Makela M.R."/>
            <person name="Barry K."/>
            <person name="Chovatia M."/>
            <person name="Clum A."/>
            <person name="Daum C."/>
            <person name="Haridas S."/>
            <person name="He G."/>
            <person name="LaButti K."/>
            <person name="Lipzen A."/>
            <person name="Mondo S."/>
            <person name="Riley R."/>
            <person name="Salamov A."/>
            <person name="Simmons B.A."/>
            <person name="Magnuson J.K."/>
            <person name="Henrissat B."/>
            <person name="Mortensen U.H."/>
            <person name="Larsen T.O."/>
            <person name="Devries R.P."/>
            <person name="Grigoriev I.V."/>
            <person name="Machida M."/>
            <person name="Baker S.E."/>
            <person name="Andersen M.R."/>
        </authorList>
    </citation>
    <scope>NUCLEOTIDE SEQUENCE</scope>
    <source>
        <strain evidence="1">CBS 117612</strain>
    </source>
</reference>